<evidence type="ECO:0000313" key="10">
    <source>
        <dbReference type="Proteomes" id="UP000324907"/>
    </source>
</evidence>
<accession>A0A5A8C5K5</accession>
<evidence type="ECO:0000313" key="8">
    <source>
        <dbReference type="Proteomes" id="UP000322899"/>
    </source>
</evidence>
<evidence type="ECO:0000313" key="3">
    <source>
        <dbReference type="EMBL" id="KAA0148316.1"/>
    </source>
</evidence>
<protein>
    <recommendedName>
        <fullName evidence="2">Thioredoxin domain-containing protein</fullName>
    </recommendedName>
</protein>
<comment type="caution">
    <text evidence="3">The sequence shown here is derived from an EMBL/GenBank/DDBJ whole genome shotgun (WGS) entry which is preliminary data.</text>
</comment>
<name>A0A5A8C5K5_CAFRO</name>
<dbReference type="EMBL" id="VLTN01000054">
    <property type="protein sequence ID" value="KAA0148316.1"/>
    <property type="molecule type" value="Genomic_DNA"/>
</dbReference>
<evidence type="ECO:0000259" key="2">
    <source>
        <dbReference type="PROSITE" id="PS51352"/>
    </source>
</evidence>
<dbReference type="PROSITE" id="PS51352">
    <property type="entry name" value="THIOREDOXIN_2"/>
    <property type="match status" value="1"/>
</dbReference>
<dbReference type="AlphaFoldDB" id="A0A5A8C5K5"/>
<keyword evidence="9" id="KW-1185">Reference proteome</keyword>
<dbReference type="EMBL" id="VLTO01000016">
    <property type="protein sequence ID" value="KAA0175170.1"/>
    <property type="molecule type" value="Genomic_DNA"/>
</dbReference>
<dbReference type="FunFam" id="3.40.30.10:FF:000245">
    <property type="entry name" value="Thioredoxin"/>
    <property type="match status" value="1"/>
</dbReference>
<proteinExistence type="predicted"/>
<dbReference type="Proteomes" id="UP000323011">
    <property type="component" value="Unassembled WGS sequence"/>
</dbReference>
<evidence type="ECO:0000313" key="5">
    <source>
        <dbReference type="EMBL" id="KAA0151066.1"/>
    </source>
</evidence>
<evidence type="ECO:0000313" key="6">
    <source>
        <dbReference type="EMBL" id="KAA0161464.1"/>
    </source>
</evidence>
<gene>
    <name evidence="7" type="ORF">FNF27_03467</name>
    <name evidence="5" type="ORF">FNF28_07175</name>
    <name evidence="4" type="ORF">FNF29_05636</name>
    <name evidence="3" type="ORF">FNF29_06703</name>
    <name evidence="6" type="ORF">FNF31_03747</name>
</gene>
<evidence type="ECO:0000313" key="11">
    <source>
        <dbReference type="Proteomes" id="UP000325113"/>
    </source>
</evidence>
<dbReference type="InterPro" id="IPR013766">
    <property type="entry name" value="Thioredoxin_domain"/>
</dbReference>
<dbReference type="PRINTS" id="PR00421">
    <property type="entry name" value="THIOREDOXIN"/>
</dbReference>
<dbReference type="Gene3D" id="3.40.30.10">
    <property type="entry name" value="Glutaredoxin"/>
    <property type="match status" value="1"/>
</dbReference>
<organism evidence="3 9">
    <name type="scientific">Cafeteria roenbergensis</name>
    <name type="common">Marine flagellate</name>
    <dbReference type="NCBI Taxonomy" id="33653"/>
    <lineage>
        <taxon>Eukaryota</taxon>
        <taxon>Sar</taxon>
        <taxon>Stramenopiles</taxon>
        <taxon>Bigyra</taxon>
        <taxon>Opalozoa</taxon>
        <taxon>Bicosoecida</taxon>
        <taxon>Cafeteriaceae</taxon>
        <taxon>Cafeteria</taxon>
    </lineage>
</organism>
<dbReference type="OMA" id="STWHETH"/>
<dbReference type="CDD" id="cd02947">
    <property type="entry name" value="TRX_family"/>
    <property type="match status" value="1"/>
</dbReference>
<evidence type="ECO:0000256" key="1">
    <source>
        <dbReference type="ARBA" id="ARBA00023157"/>
    </source>
</evidence>
<dbReference type="Proteomes" id="UP000324907">
    <property type="component" value="Unassembled WGS sequence"/>
</dbReference>
<evidence type="ECO:0000313" key="9">
    <source>
        <dbReference type="Proteomes" id="UP000323011"/>
    </source>
</evidence>
<dbReference type="EMBL" id="VLTL01000222">
    <property type="protein sequence ID" value="KAA0151066.1"/>
    <property type="molecule type" value="Genomic_DNA"/>
</dbReference>
<dbReference type="InterPro" id="IPR036249">
    <property type="entry name" value="Thioredoxin-like_sf"/>
</dbReference>
<dbReference type="Proteomes" id="UP000322899">
    <property type="component" value="Unassembled WGS sequence"/>
</dbReference>
<dbReference type="Pfam" id="PF00085">
    <property type="entry name" value="Thioredoxin"/>
    <property type="match status" value="1"/>
</dbReference>
<dbReference type="SUPFAM" id="SSF52833">
    <property type="entry name" value="Thioredoxin-like"/>
    <property type="match status" value="1"/>
</dbReference>
<reference evidence="8 9" key="1">
    <citation type="submission" date="2019-07" db="EMBL/GenBank/DDBJ databases">
        <title>Genomes of Cafeteria roenbergensis.</title>
        <authorList>
            <person name="Fischer M.G."/>
            <person name="Hackl T."/>
            <person name="Roman M."/>
        </authorList>
    </citation>
    <scope>NUCLEOTIDE SEQUENCE [LARGE SCALE GENOMIC DNA]</scope>
    <source>
        <strain evidence="3 9">BVI</strain>
        <strain evidence="6 11">Cflag</strain>
        <strain evidence="7 8">E4-10P</strain>
        <strain evidence="5 10">RCC970-E3</strain>
    </source>
</reference>
<dbReference type="EMBL" id="VLTM01000035">
    <property type="protein sequence ID" value="KAA0161464.1"/>
    <property type="molecule type" value="Genomic_DNA"/>
</dbReference>
<evidence type="ECO:0000313" key="7">
    <source>
        <dbReference type="EMBL" id="KAA0175170.1"/>
    </source>
</evidence>
<dbReference type="EMBL" id="VLTN01000039">
    <property type="protein sequence ID" value="KAA0149810.1"/>
    <property type="molecule type" value="Genomic_DNA"/>
</dbReference>
<dbReference type="PANTHER" id="PTHR46115">
    <property type="entry name" value="THIOREDOXIN-LIKE PROTEIN 1"/>
    <property type="match status" value="1"/>
</dbReference>
<evidence type="ECO:0000313" key="4">
    <source>
        <dbReference type="EMBL" id="KAA0149810.1"/>
    </source>
</evidence>
<dbReference type="Proteomes" id="UP000325113">
    <property type="component" value="Unassembled WGS sequence"/>
</dbReference>
<dbReference type="PROSITE" id="PS00194">
    <property type="entry name" value="THIOREDOXIN_1"/>
    <property type="match status" value="1"/>
</dbReference>
<dbReference type="OrthoDB" id="2121326at2759"/>
<sequence>MEDESLVQVISSSREFHACLEDNKRCIVYFTASWCGPCRFIAPEFEKLAKEFGHAVAFLKVDIDEMSRLASKHNISAVPTFLCFIGGEQLPGELVGADMAGLRAAAEQLAASADSESDSD</sequence>
<dbReference type="InterPro" id="IPR017937">
    <property type="entry name" value="Thioredoxin_CS"/>
</dbReference>
<feature type="domain" description="Thioredoxin" evidence="2">
    <location>
        <begin position="1"/>
        <end position="118"/>
    </location>
</feature>
<keyword evidence="1" id="KW-1015">Disulfide bond</keyword>